<evidence type="ECO:0000259" key="2">
    <source>
        <dbReference type="Pfam" id="PF18721"/>
    </source>
</evidence>
<reference evidence="3" key="1">
    <citation type="journal article" date="2018" name="Genome Biol. Evol.">
        <title>Genomics and development of Lentinus tigrinus, a white-rot wood-decaying mushroom with dimorphic fruiting bodies.</title>
        <authorList>
            <person name="Wu B."/>
            <person name="Xu Z."/>
            <person name="Knudson A."/>
            <person name="Carlson A."/>
            <person name="Chen N."/>
            <person name="Kovaka S."/>
            <person name="LaButti K."/>
            <person name="Lipzen A."/>
            <person name="Pennachio C."/>
            <person name="Riley R."/>
            <person name="Schakwitz W."/>
            <person name="Umezawa K."/>
            <person name="Ohm R.A."/>
            <person name="Grigoriev I.V."/>
            <person name="Nagy L.G."/>
            <person name="Gibbons J."/>
            <person name="Hibbett D."/>
        </authorList>
    </citation>
    <scope>NUCLEOTIDE SEQUENCE [LARGE SCALE GENOMIC DNA]</scope>
    <source>
        <strain evidence="3">ALCF2SS1-6</strain>
    </source>
</reference>
<evidence type="ECO:0000313" key="3">
    <source>
        <dbReference type="EMBL" id="RPD58654.1"/>
    </source>
</evidence>
<keyword evidence="4" id="KW-1185">Reference proteome</keyword>
<dbReference type="OrthoDB" id="3055037at2759"/>
<proteinExistence type="predicted"/>
<dbReference type="Proteomes" id="UP000313359">
    <property type="component" value="Unassembled WGS sequence"/>
</dbReference>
<dbReference type="AlphaFoldDB" id="A0A5C2S6I4"/>
<name>A0A5C2S6I4_9APHY</name>
<gene>
    <name evidence="3" type="ORF">L227DRAFT_654706</name>
</gene>
<evidence type="ECO:0000313" key="4">
    <source>
        <dbReference type="Proteomes" id="UP000313359"/>
    </source>
</evidence>
<dbReference type="STRING" id="1328759.A0A5C2S6I4"/>
<accession>A0A5C2S6I4</accession>
<feature type="domain" description="CxC6 like cysteine cluster associated with KDZ" evidence="2">
    <location>
        <begin position="326"/>
        <end position="389"/>
    </location>
</feature>
<evidence type="ECO:0000259" key="1">
    <source>
        <dbReference type="Pfam" id="PF18718"/>
    </source>
</evidence>
<feature type="domain" description="CxC5 like cysteine cluster associated with KDZ" evidence="1">
    <location>
        <begin position="114"/>
        <end position="230"/>
    </location>
</feature>
<dbReference type="InterPro" id="IPR041539">
    <property type="entry name" value="CxC5"/>
</dbReference>
<dbReference type="Pfam" id="PF18721">
    <property type="entry name" value="CxC6"/>
    <property type="match status" value="1"/>
</dbReference>
<protein>
    <recommendedName>
        <fullName evidence="5">CxC5 like cysteine cluster associated with KDZ domain-containing protein</fullName>
    </recommendedName>
</protein>
<dbReference type="InterPro" id="IPR040898">
    <property type="entry name" value="CxC6"/>
</dbReference>
<dbReference type="Pfam" id="PF18718">
    <property type="entry name" value="CxC5"/>
    <property type="match status" value="1"/>
</dbReference>
<dbReference type="EMBL" id="ML122274">
    <property type="protein sequence ID" value="RPD58654.1"/>
    <property type="molecule type" value="Genomic_DNA"/>
</dbReference>
<evidence type="ECO:0008006" key="5">
    <source>
        <dbReference type="Google" id="ProtNLM"/>
    </source>
</evidence>
<sequence length="679" mass="76726">MLTIRDVLSSLGGVPSLLNTPLPAFSQFIRLASKLRPAIVHQQVHHWTPSVAPQSLPDDVSRFLVGRLSIPKTSVDGLWEALKDGIWYDGPSLLGEDWVPLPECTPESARPRLSARMLFPPAQVCMNSECLGHGKLLRWKDDPKRITLFTFSEGVQDALAVQLQCYRCGTVYYPNYTAYQGIRRYYAGLPEFVQVSDHKYVERTVLEHFTMLSVLSWTSATNAAHIYHESLSQLKDAEREIARYRLRAEHTWDGFVILALLRDARDQSTVLEVPNGGEQKDRFTAAMRARNERIRRSGQPEYAHYCTRCVRRFDDDGEAAFIDCIVIDGVSIGRPCCGVRHCRGELHTPQDHWCLEHMDQANFCVVEGCRLPHRLRFRTCELHAAIEEHYDATGKGMFNLRTRLQRQRVSHPTDSITPAAPVDEEIEVEVEGGRVVYASGLGLAPAIATGTTAPSQDVSSTSSGPSFQSTADVPVPILCPEKEVTGNYTARGRFGRRHTHNEQTFVRPCAMITCRETFYGSETVPQVLDMLKKKHLIPGSRPRYAYFDNNCILFKHCDSLPGETIHLEMGLPVDVFHWKCKHKKTDEACSYHCNPLAFPELLGEDGKSSHFNSSAAEQTNVWFGGYHAIVREMSAVKYDFFLDEMILRKNEITRAKLEREGCRPGYRTELRFASTDVSS</sequence>
<organism evidence="3 4">
    <name type="scientific">Lentinus tigrinus ALCF2SS1-6</name>
    <dbReference type="NCBI Taxonomy" id="1328759"/>
    <lineage>
        <taxon>Eukaryota</taxon>
        <taxon>Fungi</taxon>
        <taxon>Dikarya</taxon>
        <taxon>Basidiomycota</taxon>
        <taxon>Agaricomycotina</taxon>
        <taxon>Agaricomycetes</taxon>
        <taxon>Polyporales</taxon>
        <taxon>Polyporaceae</taxon>
        <taxon>Lentinus</taxon>
    </lineage>
</organism>